<evidence type="ECO:0000313" key="2">
    <source>
        <dbReference type="EMBL" id="ARE87103.1"/>
    </source>
</evidence>
<evidence type="ECO:0000313" key="3">
    <source>
        <dbReference type="Proteomes" id="UP000192478"/>
    </source>
</evidence>
<accession>A0AAC9WFR7</accession>
<keyword evidence="1" id="KW-0472">Membrane</keyword>
<protein>
    <submittedName>
        <fullName evidence="2">Uncharacterized protein</fullName>
    </submittedName>
</protein>
<evidence type="ECO:0000256" key="1">
    <source>
        <dbReference type="SAM" id="Phobius"/>
    </source>
</evidence>
<reference evidence="2 3" key="1">
    <citation type="submission" date="2017-03" db="EMBL/GenBank/DDBJ databases">
        <title>Complete sequence of Clostridium formicaceticum DSM 92.</title>
        <authorList>
            <person name="Poehlein A."/>
            <person name="Karl M."/>
            <person name="Bengelsdorf F.R."/>
            <person name="Duerre P."/>
            <person name="Daniel R."/>
        </authorList>
    </citation>
    <scope>NUCLEOTIDE SEQUENCE [LARGE SCALE GENOMIC DNA]</scope>
    <source>
        <strain evidence="2 3">DSM 92</strain>
    </source>
</reference>
<organism evidence="2 3">
    <name type="scientific">Clostridium formicaceticum</name>
    <dbReference type="NCBI Taxonomy" id="1497"/>
    <lineage>
        <taxon>Bacteria</taxon>
        <taxon>Bacillati</taxon>
        <taxon>Bacillota</taxon>
        <taxon>Clostridia</taxon>
        <taxon>Eubacteriales</taxon>
        <taxon>Clostridiaceae</taxon>
        <taxon>Clostridium</taxon>
    </lineage>
</organism>
<dbReference type="AlphaFoldDB" id="A0AAC9WFR7"/>
<sequence>MSAFYYAEGDDDMASTIKIIGILSFTLILFIITKNYETLMFAFLILLFLKDR</sequence>
<keyword evidence="1" id="KW-0812">Transmembrane</keyword>
<gene>
    <name evidence="2" type="ORF">CLFO_14890</name>
</gene>
<dbReference type="EMBL" id="CP020559">
    <property type="protein sequence ID" value="ARE87103.1"/>
    <property type="molecule type" value="Genomic_DNA"/>
</dbReference>
<keyword evidence="1" id="KW-1133">Transmembrane helix</keyword>
<dbReference type="Proteomes" id="UP000192478">
    <property type="component" value="Chromosome"/>
</dbReference>
<feature type="transmembrane region" description="Helical" evidence="1">
    <location>
        <begin position="20"/>
        <end position="49"/>
    </location>
</feature>
<proteinExistence type="predicted"/>
<name>A0AAC9WFR7_9CLOT</name>